<evidence type="ECO:0000256" key="1">
    <source>
        <dbReference type="SAM" id="MobiDB-lite"/>
    </source>
</evidence>
<dbReference type="PRINTS" id="PR01854">
    <property type="entry name" value="BR22PROTEIN"/>
</dbReference>
<dbReference type="EMBL" id="VSRR010059925">
    <property type="protein sequence ID" value="MPC82491.1"/>
    <property type="molecule type" value="Genomic_DNA"/>
</dbReference>
<accession>A0A5B7IAP1</accession>
<comment type="caution">
    <text evidence="2">The sequence shown here is derived from an EMBL/GenBank/DDBJ whole genome shotgun (WGS) entry which is preliminary data.</text>
</comment>
<evidence type="ECO:0000313" key="3">
    <source>
        <dbReference type="Proteomes" id="UP000324222"/>
    </source>
</evidence>
<feature type="region of interest" description="Disordered" evidence="1">
    <location>
        <begin position="1"/>
        <end position="20"/>
    </location>
</feature>
<evidence type="ECO:0008006" key="4">
    <source>
        <dbReference type="Google" id="ProtNLM"/>
    </source>
</evidence>
<dbReference type="InterPro" id="IPR013730">
    <property type="entry name" value="Fyv7/TAP26"/>
</dbReference>
<dbReference type="AlphaFoldDB" id="A0A5B7IAP1"/>
<name>A0A5B7IAP1_PORTR</name>
<proteinExistence type="predicted"/>
<organism evidence="2 3">
    <name type="scientific">Portunus trituberculatus</name>
    <name type="common">Swimming crab</name>
    <name type="synonym">Neptunus trituberculatus</name>
    <dbReference type="NCBI Taxonomy" id="210409"/>
    <lineage>
        <taxon>Eukaryota</taxon>
        <taxon>Metazoa</taxon>
        <taxon>Ecdysozoa</taxon>
        <taxon>Arthropoda</taxon>
        <taxon>Crustacea</taxon>
        <taxon>Multicrustacea</taxon>
        <taxon>Malacostraca</taxon>
        <taxon>Eumalacostraca</taxon>
        <taxon>Eucarida</taxon>
        <taxon>Decapoda</taxon>
        <taxon>Pleocyemata</taxon>
        <taxon>Brachyura</taxon>
        <taxon>Eubrachyura</taxon>
        <taxon>Portunoidea</taxon>
        <taxon>Portunidae</taxon>
        <taxon>Portuninae</taxon>
        <taxon>Portunus</taxon>
    </lineage>
</organism>
<feature type="compositionally biased region" description="Basic and acidic residues" evidence="1">
    <location>
        <begin position="1"/>
        <end position="18"/>
    </location>
</feature>
<gene>
    <name evidence="2" type="ORF">E2C01_077161</name>
</gene>
<protein>
    <recommendedName>
        <fullName evidence="4">Thyroid transcription factor 1-associated protein 26</fullName>
    </recommendedName>
</protein>
<sequence>MLRQENALKNRKEAEEAKKRYKEKRLYRFKKLNQKTPKGQPLMRGKIELMLEALQQASDS</sequence>
<reference evidence="2 3" key="1">
    <citation type="submission" date="2019-05" db="EMBL/GenBank/DDBJ databases">
        <title>Another draft genome of Portunus trituberculatus and its Hox gene families provides insights of decapod evolution.</title>
        <authorList>
            <person name="Jeong J.-H."/>
            <person name="Song I."/>
            <person name="Kim S."/>
            <person name="Choi T."/>
            <person name="Kim D."/>
            <person name="Ryu S."/>
            <person name="Kim W."/>
        </authorList>
    </citation>
    <scope>NUCLEOTIDE SEQUENCE [LARGE SCALE GENOMIC DNA]</scope>
    <source>
        <tissue evidence="2">Muscle</tissue>
    </source>
</reference>
<dbReference type="Proteomes" id="UP000324222">
    <property type="component" value="Unassembled WGS sequence"/>
</dbReference>
<dbReference type="Pfam" id="PF08524">
    <property type="entry name" value="rRNA_processing"/>
    <property type="match status" value="1"/>
</dbReference>
<evidence type="ECO:0000313" key="2">
    <source>
        <dbReference type="EMBL" id="MPC82491.1"/>
    </source>
</evidence>
<keyword evidence="3" id="KW-1185">Reference proteome</keyword>